<proteinExistence type="predicted"/>
<feature type="region of interest" description="Disordered" evidence="1">
    <location>
        <begin position="74"/>
        <end position="111"/>
    </location>
</feature>
<organism evidence="2 3">
    <name type="scientific">Ilyodon furcidens</name>
    <name type="common">goldbreast splitfin</name>
    <dbReference type="NCBI Taxonomy" id="33524"/>
    <lineage>
        <taxon>Eukaryota</taxon>
        <taxon>Metazoa</taxon>
        <taxon>Chordata</taxon>
        <taxon>Craniata</taxon>
        <taxon>Vertebrata</taxon>
        <taxon>Euteleostomi</taxon>
        <taxon>Actinopterygii</taxon>
        <taxon>Neopterygii</taxon>
        <taxon>Teleostei</taxon>
        <taxon>Neoteleostei</taxon>
        <taxon>Acanthomorphata</taxon>
        <taxon>Ovalentaria</taxon>
        <taxon>Atherinomorphae</taxon>
        <taxon>Cyprinodontiformes</taxon>
        <taxon>Goodeidae</taxon>
        <taxon>Ilyodon</taxon>
    </lineage>
</organism>
<evidence type="ECO:0000313" key="2">
    <source>
        <dbReference type="EMBL" id="MEQ2243115.1"/>
    </source>
</evidence>
<evidence type="ECO:0000256" key="1">
    <source>
        <dbReference type="SAM" id="MobiDB-lite"/>
    </source>
</evidence>
<dbReference type="Proteomes" id="UP001482620">
    <property type="component" value="Unassembled WGS sequence"/>
</dbReference>
<gene>
    <name evidence="2" type="ORF">ILYODFUR_003868</name>
</gene>
<comment type="caution">
    <text evidence="2">The sequence shown here is derived from an EMBL/GenBank/DDBJ whole genome shotgun (WGS) entry which is preliminary data.</text>
</comment>
<sequence>MEECALLLLRGHVRTYVQEKAESPLCTAPWIALRAPKSSSVAQIAVLQVYVSEIVTLRCTGQVDSALEGCIRPRQTEREAAKEAQGVVHPDPPTPNPAAPSYQAMHSKPKT</sequence>
<accession>A0ABV0UD52</accession>
<protein>
    <submittedName>
        <fullName evidence="2">Uncharacterized protein</fullName>
    </submittedName>
</protein>
<keyword evidence="3" id="KW-1185">Reference proteome</keyword>
<reference evidence="2 3" key="1">
    <citation type="submission" date="2021-06" db="EMBL/GenBank/DDBJ databases">
        <authorList>
            <person name="Palmer J.M."/>
        </authorList>
    </citation>
    <scope>NUCLEOTIDE SEQUENCE [LARGE SCALE GENOMIC DNA]</scope>
    <source>
        <strain evidence="3">if_2019</strain>
        <tissue evidence="2">Muscle</tissue>
    </source>
</reference>
<dbReference type="EMBL" id="JAHRIQ010069718">
    <property type="protein sequence ID" value="MEQ2243115.1"/>
    <property type="molecule type" value="Genomic_DNA"/>
</dbReference>
<evidence type="ECO:0000313" key="3">
    <source>
        <dbReference type="Proteomes" id="UP001482620"/>
    </source>
</evidence>
<name>A0ABV0UD52_9TELE</name>